<proteinExistence type="predicted"/>
<protein>
    <submittedName>
        <fullName evidence="1">Uncharacterized protein</fullName>
    </submittedName>
</protein>
<organism evidence="1 2">
    <name type="scientific">Acidisoma silvae</name>
    <dbReference type="NCBI Taxonomy" id="2802396"/>
    <lineage>
        <taxon>Bacteria</taxon>
        <taxon>Pseudomonadati</taxon>
        <taxon>Pseudomonadota</taxon>
        <taxon>Alphaproteobacteria</taxon>
        <taxon>Acetobacterales</taxon>
        <taxon>Acidocellaceae</taxon>
        <taxon>Acidisoma</taxon>
    </lineage>
</organism>
<dbReference type="AlphaFoldDB" id="A0A963YRB3"/>
<sequence>MLMNRYVGLCDNLPQLENSLLWTMRAWVLGHCRRRDVSDSIQGVFDQLRASEACFHFDHFMQALSRGANRSLEVNCVCNSMFSEDEAALIDIFALQQREQHEEAFEKLTRITTEFAAMAGCDHANRVAIALSDSGHVFNGATVTASPGRRWQAVSVSPASLSIH</sequence>
<reference evidence="1" key="1">
    <citation type="journal article" date="2021" name="Microorganisms">
        <title>Acidisoma silvae sp. nov. and Acidisomacellulosilytica sp. nov., Two Acidophilic Bacteria Isolated from Decaying Wood, Hydrolyzing Cellulose and Producing Poly-3-hydroxybutyrate.</title>
        <authorList>
            <person name="Mieszkin S."/>
            <person name="Pouder E."/>
            <person name="Uroz S."/>
            <person name="Simon-Colin C."/>
            <person name="Alain K."/>
        </authorList>
    </citation>
    <scope>NUCLEOTIDE SEQUENCE</scope>
    <source>
        <strain evidence="1">HW T2.11</strain>
    </source>
</reference>
<name>A0A963YRB3_9PROT</name>
<gene>
    <name evidence="1" type="ORF">ASILVAE211_06775</name>
</gene>
<reference evidence="1" key="2">
    <citation type="submission" date="2021-01" db="EMBL/GenBank/DDBJ databases">
        <authorList>
            <person name="Mieszkin S."/>
            <person name="Pouder E."/>
            <person name="Alain K."/>
        </authorList>
    </citation>
    <scope>NUCLEOTIDE SEQUENCE</scope>
    <source>
        <strain evidence="1">HW T2.11</strain>
    </source>
</reference>
<dbReference type="EMBL" id="JAESVB010000002">
    <property type="protein sequence ID" value="MCB8874880.1"/>
    <property type="molecule type" value="Genomic_DNA"/>
</dbReference>
<dbReference type="Proteomes" id="UP000708298">
    <property type="component" value="Unassembled WGS sequence"/>
</dbReference>
<evidence type="ECO:0000313" key="1">
    <source>
        <dbReference type="EMBL" id="MCB8874880.1"/>
    </source>
</evidence>
<dbReference type="RefSeq" id="WP_227320537.1">
    <property type="nucleotide sequence ID" value="NZ_JAESVB010000002.1"/>
</dbReference>
<keyword evidence="2" id="KW-1185">Reference proteome</keyword>
<evidence type="ECO:0000313" key="2">
    <source>
        <dbReference type="Proteomes" id="UP000708298"/>
    </source>
</evidence>
<comment type="caution">
    <text evidence="1">The sequence shown here is derived from an EMBL/GenBank/DDBJ whole genome shotgun (WGS) entry which is preliminary data.</text>
</comment>
<accession>A0A963YRB3</accession>